<accession>A0A0T9B5B1</accession>
<gene>
    <name evidence="2" type="ORF">ERS007657_04162</name>
    <name evidence="3" type="ORF">ERS007703_01757</name>
    <name evidence="4" type="ORF">ERS007720_03832</name>
    <name evidence="5" type="ORF">ERS007739_05230</name>
</gene>
<dbReference type="EMBL" id="CSAE01000162">
    <property type="protein sequence ID" value="COV62928.1"/>
    <property type="molecule type" value="Genomic_DNA"/>
</dbReference>
<dbReference type="Proteomes" id="UP000046680">
    <property type="component" value="Unassembled WGS sequence"/>
</dbReference>
<reference evidence="5" key="2">
    <citation type="submission" date="2015-03" db="EMBL/GenBank/DDBJ databases">
        <authorList>
            <consortium name="Pathogen Informatics"/>
            <person name="Murphy D."/>
        </authorList>
    </citation>
    <scope>NUCLEOTIDE SEQUENCE</scope>
    <source>
        <strain evidence="5">N09902308</strain>
    </source>
</reference>
<evidence type="ECO:0000313" key="3">
    <source>
        <dbReference type="EMBL" id="COV62928.1"/>
    </source>
</evidence>
<reference evidence="6 7" key="3">
    <citation type="submission" date="2015-03" db="EMBL/GenBank/DDBJ databases">
        <authorList>
            <consortium name="Pathogen Informatics"/>
        </authorList>
    </citation>
    <scope>NUCLEOTIDE SEQUENCE [LARGE SCALE GENOMIC DNA]</scope>
    <source>
        <strain evidence="2 9">C09601061</strain>
        <strain evidence="6">K00500041</strain>
        <strain evidence="4 8">M09401471</strain>
        <strain evidence="7">N09902308</strain>
    </source>
</reference>
<proteinExistence type="predicted"/>
<dbReference type="EMBL" id="CSAJ01000683">
    <property type="protein sequence ID" value="COX06092.1"/>
    <property type="molecule type" value="Genomic_DNA"/>
</dbReference>
<dbReference type="Proteomes" id="UP000038802">
    <property type="component" value="Unassembled WGS sequence"/>
</dbReference>
<dbReference type="Proteomes" id="UP000044938">
    <property type="component" value="Unassembled WGS sequence"/>
</dbReference>
<dbReference type="AlphaFoldDB" id="A0A0T9B5B1"/>
<evidence type="ECO:0000256" key="1">
    <source>
        <dbReference type="SAM" id="MobiDB-lite"/>
    </source>
</evidence>
<name>A0A0T9B5B1_MYCTX</name>
<feature type="compositionally biased region" description="Polar residues" evidence="1">
    <location>
        <begin position="46"/>
        <end position="69"/>
    </location>
</feature>
<feature type="region of interest" description="Disordered" evidence="1">
    <location>
        <begin position="46"/>
        <end position="76"/>
    </location>
</feature>
<sequence length="76" mass="7438">MPGLACVASPLSAVITELTCASSNTVMLMMSASATSETLAAAVAPPSTNGAMASTRTSKTVSPPGQSSRRLAIGAP</sequence>
<evidence type="ECO:0000313" key="5">
    <source>
        <dbReference type="EMBL" id="CPB39453.1"/>
    </source>
</evidence>
<protein>
    <submittedName>
        <fullName evidence="3">Uncharacterized protein</fullName>
    </submittedName>
</protein>
<dbReference type="Proteomes" id="UP000039021">
    <property type="component" value="Unassembled WGS sequence"/>
</dbReference>
<evidence type="ECO:0000313" key="7">
    <source>
        <dbReference type="Proteomes" id="UP000039021"/>
    </source>
</evidence>
<evidence type="ECO:0000313" key="2">
    <source>
        <dbReference type="EMBL" id="CFS12958.1"/>
    </source>
</evidence>
<evidence type="ECO:0000313" key="9">
    <source>
        <dbReference type="Proteomes" id="UP000046680"/>
    </source>
</evidence>
<evidence type="ECO:0000313" key="4">
    <source>
        <dbReference type="EMBL" id="COX06092.1"/>
    </source>
</evidence>
<dbReference type="EMBL" id="CSBK01003934">
    <property type="protein sequence ID" value="CPB39453.1"/>
    <property type="molecule type" value="Genomic_DNA"/>
</dbReference>
<reference evidence="3" key="1">
    <citation type="submission" date="2015-03" db="EMBL/GenBank/DDBJ databases">
        <authorList>
            <person name="Murphy D."/>
        </authorList>
    </citation>
    <scope>NUCLEOTIDE SEQUENCE [LARGE SCALE GENOMIC DNA]</scope>
    <source>
        <strain evidence="3">K00500041</strain>
    </source>
</reference>
<evidence type="ECO:0000313" key="6">
    <source>
        <dbReference type="Proteomes" id="UP000038802"/>
    </source>
</evidence>
<organism evidence="3 6">
    <name type="scientific">Mycobacterium tuberculosis</name>
    <dbReference type="NCBI Taxonomy" id="1773"/>
    <lineage>
        <taxon>Bacteria</taxon>
        <taxon>Bacillati</taxon>
        <taxon>Actinomycetota</taxon>
        <taxon>Actinomycetes</taxon>
        <taxon>Mycobacteriales</taxon>
        <taxon>Mycobacteriaceae</taxon>
        <taxon>Mycobacterium</taxon>
        <taxon>Mycobacterium tuberculosis complex</taxon>
    </lineage>
</organism>
<evidence type="ECO:0000313" key="8">
    <source>
        <dbReference type="Proteomes" id="UP000044938"/>
    </source>
</evidence>
<dbReference type="EMBL" id="CGCX01002521">
    <property type="protein sequence ID" value="CFS12958.1"/>
    <property type="molecule type" value="Genomic_DNA"/>
</dbReference>